<keyword evidence="5" id="KW-0573">Peptidoglycan synthesis</keyword>
<dbReference type="GO" id="GO:0008360">
    <property type="term" value="P:regulation of cell shape"/>
    <property type="evidence" value="ECO:0007669"/>
    <property type="project" value="UniProtKB-KW"/>
</dbReference>
<evidence type="ECO:0000313" key="9">
    <source>
        <dbReference type="EMBL" id="MCY1005511.1"/>
    </source>
</evidence>
<dbReference type="GO" id="GO:0071555">
    <property type="term" value="P:cell wall organization"/>
    <property type="evidence" value="ECO:0007669"/>
    <property type="project" value="UniProtKB-KW"/>
</dbReference>
<comment type="similarity">
    <text evidence="2">Belongs to the YkuD family.</text>
</comment>
<dbReference type="GO" id="GO:0009252">
    <property type="term" value="P:peptidoglycan biosynthetic process"/>
    <property type="evidence" value="ECO:0007669"/>
    <property type="project" value="UniProtKB-KW"/>
</dbReference>
<dbReference type="Proteomes" id="UP001150924">
    <property type="component" value="Unassembled WGS sequence"/>
</dbReference>
<dbReference type="GO" id="GO:0004180">
    <property type="term" value="F:carboxypeptidase activity"/>
    <property type="evidence" value="ECO:0007669"/>
    <property type="project" value="UniProtKB-ARBA"/>
</dbReference>
<feature type="region of interest" description="Disordered" evidence="7">
    <location>
        <begin position="524"/>
        <end position="582"/>
    </location>
</feature>
<dbReference type="Pfam" id="PF03734">
    <property type="entry name" value="YkuD"/>
    <property type="match status" value="1"/>
</dbReference>
<sequence length="582" mass="62959">MQLLVAWTVLRTFAALGRLEPVDEAREGIKVDAAPAAIVETHWPETGIRTRPWSPSKRIATMSKGTRLLVRGVVASRDSSGCKGKPWYAVYPFGYVCSEHVKPGREQPTVGHALGERMRGDRRLPYDYAKVREEGALMYRGVDGVRTGVAARSLSEGMNLAVARTLEVDGAAYVETVDGQLVSKSSVGWLGQGSAWHGVYIDASTAIGPAFAWSSRDKVPVLAEPAVKAAQVGTLGLRERVDLLEETGEADPDRWWKIGDGRYVQAKNLNEVVFTAIPEGALRDNRLASGDDQWIDVDLGEQVLVAYRGERPVYATLVSSGKGSPTPKGNYPIWAKVASMTMANQDYEDNPYMVEHVPGSCSSRATTRSTAPTGTTSSASGAATAASTSPRSTRGGCSSGSPRRCRPGGPATCPPTSSAASSSTSATPASRPTRPSFRSGRSARPTPRRKSAGRRRPTSAGPRLPLPRRRPSRPPLRPDSASDRRRLTVRRAPAYVPGHGSRPSLAPRAPPLCRSVAVRLQHRTRPHQGRGAGRGHHAALRPHPGPGLPGQRASQRHHPRRQQRHQFFAELQLRSHPDRPRS</sequence>
<keyword evidence="10" id="KW-1185">Reference proteome</keyword>
<evidence type="ECO:0000256" key="3">
    <source>
        <dbReference type="ARBA" id="ARBA00022679"/>
    </source>
</evidence>
<gene>
    <name evidence="9" type="ORF">OV079_07975</name>
</gene>
<proteinExistence type="inferred from homology"/>
<organism evidence="9 10">
    <name type="scientific">Nannocystis pusilla</name>
    <dbReference type="NCBI Taxonomy" id="889268"/>
    <lineage>
        <taxon>Bacteria</taxon>
        <taxon>Pseudomonadati</taxon>
        <taxon>Myxococcota</taxon>
        <taxon>Polyangia</taxon>
        <taxon>Nannocystales</taxon>
        <taxon>Nannocystaceae</taxon>
        <taxon>Nannocystis</taxon>
    </lineage>
</organism>
<dbReference type="Gene3D" id="2.40.440.10">
    <property type="entry name" value="L,D-transpeptidase catalytic domain-like"/>
    <property type="match status" value="1"/>
</dbReference>
<dbReference type="InterPro" id="IPR038063">
    <property type="entry name" value="Transpep_catalytic_dom"/>
</dbReference>
<evidence type="ECO:0000256" key="7">
    <source>
        <dbReference type="SAM" id="MobiDB-lite"/>
    </source>
</evidence>
<keyword evidence="3" id="KW-0808">Transferase</keyword>
<accession>A0A9X3ERR0</accession>
<feature type="compositionally biased region" description="Basic residues" evidence="7">
    <location>
        <begin position="524"/>
        <end position="540"/>
    </location>
</feature>
<keyword evidence="4" id="KW-0133">Cell shape</keyword>
<evidence type="ECO:0000256" key="2">
    <source>
        <dbReference type="ARBA" id="ARBA00005992"/>
    </source>
</evidence>
<feature type="compositionally biased region" description="Low complexity" evidence="7">
    <location>
        <begin position="410"/>
        <end position="436"/>
    </location>
</feature>
<evidence type="ECO:0000313" key="10">
    <source>
        <dbReference type="Proteomes" id="UP001150924"/>
    </source>
</evidence>
<feature type="compositionally biased region" description="Low complexity" evidence="7">
    <location>
        <begin position="362"/>
        <end position="394"/>
    </location>
</feature>
<evidence type="ECO:0000256" key="4">
    <source>
        <dbReference type="ARBA" id="ARBA00022960"/>
    </source>
</evidence>
<feature type="compositionally biased region" description="Basic residues" evidence="7">
    <location>
        <begin position="446"/>
        <end position="457"/>
    </location>
</feature>
<evidence type="ECO:0000256" key="6">
    <source>
        <dbReference type="ARBA" id="ARBA00023316"/>
    </source>
</evidence>
<dbReference type="EMBL" id="JAPNKE010000002">
    <property type="protein sequence ID" value="MCY1005511.1"/>
    <property type="molecule type" value="Genomic_DNA"/>
</dbReference>
<feature type="domain" description="L,D-TPase catalytic" evidence="8">
    <location>
        <begin position="293"/>
        <end position="342"/>
    </location>
</feature>
<evidence type="ECO:0000256" key="1">
    <source>
        <dbReference type="ARBA" id="ARBA00004752"/>
    </source>
</evidence>
<keyword evidence="6" id="KW-0961">Cell wall biogenesis/degradation</keyword>
<dbReference type="InterPro" id="IPR005490">
    <property type="entry name" value="LD_TPept_cat_dom"/>
</dbReference>
<dbReference type="CDD" id="cd16913">
    <property type="entry name" value="YkuD_like"/>
    <property type="match status" value="1"/>
</dbReference>
<evidence type="ECO:0000256" key="5">
    <source>
        <dbReference type="ARBA" id="ARBA00022984"/>
    </source>
</evidence>
<feature type="region of interest" description="Disordered" evidence="7">
    <location>
        <begin position="358"/>
        <end position="510"/>
    </location>
</feature>
<name>A0A9X3ERR0_9BACT</name>
<comment type="caution">
    <text evidence="9">The sequence shown here is derived from an EMBL/GenBank/DDBJ whole genome shotgun (WGS) entry which is preliminary data.</text>
</comment>
<protein>
    <submittedName>
        <fullName evidence="9">L,D-transpeptidase</fullName>
    </submittedName>
</protein>
<feature type="compositionally biased region" description="Basic residues" evidence="7">
    <location>
        <begin position="554"/>
        <end position="564"/>
    </location>
</feature>
<dbReference type="GO" id="GO:0016740">
    <property type="term" value="F:transferase activity"/>
    <property type="evidence" value="ECO:0007669"/>
    <property type="project" value="UniProtKB-KW"/>
</dbReference>
<evidence type="ECO:0000259" key="8">
    <source>
        <dbReference type="Pfam" id="PF03734"/>
    </source>
</evidence>
<reference evidence="9" key="1">
    <citation type="submission" date="2022-11" db="EMBL/GenBank/DDBJ databases">
        <title>Minimal conservation of predation-associated metabolite biosynthetic gene clusters underscores biosynthetic potential of Myxococcota including descriptions for ten novel species: Archangium lansinium sp. nov., Myxococcus landrumus sp. nov., Nannocystis bai.</title>
        <authorList>
            <person name="Ahearne A."/>
            <person name="Stevens C."/>
            <person name="Phillips K."/>
        </authorList>
    </citation>
    <scope>NUCLEOTIDE SEQUENCE</scope>
    <source>
        <strain evidence="9">Na p29</strain>
    </source>
</reference>
<dbReference type="SUPFAM" id="SSF141523">
    <property type="entry name" value="L,D-transpeptidase catalytic domain-like"/>
    <property type="match status" value="1"/>
</dbReference>
<comment type="pathway">
    <text evidence="1">Cell wall biogenesis; peptidoglycan biosynthesis.</text>
</comment>
<feature type="compositionally biased region" description="Basic and acidic residues" evidence="7">
    <location>
        <begin position="573"/>
        <end position="582"/>
    </location>
</feature>
<dbReference type="AlphaFoldDB" id="A0A9X3ERR0"/>